<organism evidence="2">
    <name type="scientific">Streptantibioticus silvisoli</name>
    <dbReference type="NCBI Taxonomy" id="2705255"/>
    <lineage>
        <taxon>Bacteria</taxon>
        <taxon>Bacillati</taxon>
        <taxon>Actinomycetota</taxon>
        <taxon>Actinomycetes</taxon>
        <taxon>Kitasatosporales</taxon>
        <taxon>Streptomycetaceae</taxon>
        <taxon>Streptantibioticus</taxon>
    </lineage>
</organism>
<evidence type="ECO:0000256" key="1">
    <source>
        <dbReference type="SAM" id="SignalP"/>
    </source>
</evidence>
<evidence type="ECO:0000313" key="2">
    <source>
        <dbReference type="EMBL" id="MDI5972244.1"/>
    </source>
</evidence>
<keyword evidence="1" id="KW-0732">Signal</keyword>
<name>A0AA90H827_9ACTN</name>
<dbReference type="AlphaFoldDB" id="A0AA90H827"/>
<reference evidence="2" key="1">
    <citation type="submission" date="2023-05" db="EMBL/GenBank/DDBJ databases">
        <title>Streptantibioticus silvisoli sp. nov., acidotolerant actinomycetes 1 from pine litter.</title>
        <authorList>
            <person name="Swiecimska M."/>
            <person name="Golinska P."/>
            <person name="Sangal V."/>
            <person name="Wachnowicz B."/>
            <person name="Goodfellow M."/>
        </authorList>
    </citation>
    <scope>NUCLEOTIDE SEQUENCE</scope>
    <source>
        <strain evidence="2">SL13</strain>
    </source>
</reference>
<protein>
    <recommendedName>
        <fullName evidence="3">SH3 domain-containing protein</fullName>
    </recommendedName>
</protein>
<evidence type="ECO:0008006" key="3">
    <source>
        <dbReference type="Google" id="ProtNLM"/>
    </source>
</evidence>
<gene>
    <name evidence="2" type="ORF">POF50_023395</name>
</gene>
<comment type="caution">
    <text evidence="2">The sequence shown here is derived from an EMBL/GenBank/DDBJ whole genome shotgun (WGS) entry which is preliminary data.</text>
</comment>
<feature type="signal peptide" evidence="1">
    <location>
        <begin position="1"/>
        <end position="30"/>
    </location>
</feature>
<proteinExistence type="predicted"/>
<dbReference type="EMBL" id="JABXJJ020000030">
    <property type="protein sequence ID" value="MDI5972244.1"/>
    <property type="molecule type" value="Genomic_DNA"/>
</dbReference>
<dbReference type="RefSeq" id="WP_271314849.1">
    <property type="nucleotide sequence ID" value="NZ_JABXJJ020000030.1"/>
</dbReference>
<accession>A0AA90H827</accession>
<feature type="chain" id="PRO_5041706023" description="SH3 domain-containing protein" evidence="1">
    <location>
        <begin position="31"/>
        <end position="98"/>
    </location>
</feature>
<sequence length="98" mass="10513">MFTLRQAKRAGLTAAVAGTALIATAVPAFAQNAVVGDRMTICTTDLAVRTQPLGAWMGELSNPQTFQVERTDPSGDWVYGFAYGDINAHGWVQNGFFC</sequence>